<evidence type="ECO:0000313" key="3">
    <source>
        <dbReference type="EMBL" id="OCL06729.1"/>
    </source>
</evidence>
<keyword evidence="4" id="KW-1185">Reference proteome</keyword>
<sequence length="833" mass="93576">MEPTANANSPQLNTSIGEPSATSLPPSHPEISPRHNIHCSSTTPTRDDTMRASAADQPSDLPSAENPFPRPTSPAMPSELIIKYAKKLQERLTLPRDTDKRFAPSGTAHEIFNDDRFKKLLKALLEVQKTSNRSTVQQEDRLQKLIAEVKGQKGGEGLFNILATLVYIEYNDILGFLESRITNANPTEILDDSNLPLSWETAGSLFGQLFGPKFFHNQTIFTPFTFIQGQENKCHSAEPIMRLPIVERKEISGGAYSDVYHATIEKGGWKGLDGTTNRERKHVAQKVFKSDLEEEKKPAFVTEHDIHQQISRDNTSHKNLVPCLGSLEHLGEYSLFFELADCTLEDVLNCDSSQPPPAEIFRRAAGLCEGLDHLHHGLSHNGHRIIGYHSDFKPRNILIYGDVWKVADFSLSKLKYPQPEGADSAQATSNYCGDGTFIAPEAYLKKGINSVSDLWSLAAVLIEVLAFAIGGSASVTDFRTNRRTVEKHDMFFVERGGNAFVNEKVTQWCQHLRRAAAEKNRTLGEVVNNTLEVLERKVLVVDVKVRKQTRAKDISVLLYNMSDKLKEDVAAQTPAIPLPHDHERGRFKKLTSLNFWIPASSSELQNYSKGLDDDGSTFSIALNGAYWFRLSADRKRLEAYPLTGCKSSKTSSDVRKSREYPQSIISHPSKLPIRQYHVSVTHLIVFPQCEHFECSIYELRSGKRLLDISLLYMNALEEAAISTDGTMFAFMIRKQDTPTQCTLYRCTINQLINLSLEGSEPHDPSRGRNTLDPPGQVLIDKVVSHDNYELCFSTHDMIILTNLLKKDGACVNSWSKSGMDHKEWKPLRRVKTR</sequence>
<reference evidence="3 4" key="1">
    <citation type="journal article" date="2016" name="Nat. Commun.">
        <title>Ectomycorrhizal ecology is imprinted in the genome of the dominant symbiotic fungus Cenococcum geophilum.</title>
        <authorList>
            <consortium name="DOE Joint Genome Institute"/>
            <person name="Peter M."/>
            <person name="Kohler A."/>
            <person name="Ohm R.A."/>
            <person name="Kuo A."/>
            <person name="Krutzmann J."/>
            <person name="Morin E."/>
            <person name="Arend M."/>
            <person name="Barry K.W."/>
            <person name="Binder M."/>
            <person name="Choi C."/>
            <person name="Clum A."/>
            <person name="Copeland A."/>
            <person name="Grisel N."/>
            <person name="Haridas S."/>
            <person name="Kipfer T."/>
            <person name="LaButti K."/>
            <person name="Lindquist E."/>
            <person name="Lipzen A."/>
            <person name="Maire R."/>
            <person name="Meier B."/>
            <person name="Mihaltcheva S."/>
            <person name="Molinier V."/>
            <person name="Murat C."/>
            <person name="Poggeler S."/>
            <person name="Quandt C.A."/>
            <person name="Sperisen C."/>
            <person name="Tritt A."/>
            <person name="Tisserant E."/>
            <person name="Crous P.W."/>
            <person name="Henrissat B."/>
            <person name="Nehls U."/>
            <person name="Egli S."/>
            <person name="Spatafora J.W."/>
            <person name="Grigoriev I.V."/>
            <person name="Martin F.M."/>
        </authorList>
    </citation>
    <scope>NUCLEOTIDE SEQUENCE [LARGE SCALE GENOMIC DNA]</scope>
    <source>
        <strain evidence="3 4">CBS 207.34</strain>
    </source>
</reference>
<dbReference type="GO" id="GO:0004674">
    <property type="term" value="F:protein serine/threonine kinase activity"/>
    <property type="evidence" value="ECO:0007669"/>
    <property type="project" value="TreeGrafter"/>
</dbReference>
<dbReference type="Proteomes" id="UP000250140">
    <property type="component" value="Unassembled WGS sequence"/>
</dbReference>
<accession>A0A8E2EXK6</accession>
<keyword evidence="3" id="KW-0808">Transferase</keyword>
<dbReference type="InterPro" id="IPR053235">
    <property type="entry name" value="Ser_Thr_kinase"/>
</dbReference>
<evidence type="ECO:0000313" key="4">
    <source>
        <dbReference type="Proteomes" id="UP000250140"/>
    </source>
</evidence>
<proteinExistence type="predicted"/>
<gene>
    <name evidence="3" type="ORF">AOQ84DRAFT_72047</name>
</gene>
<dbReference type="InterPro" id="IPR000719">
    <property type="entry name" value="Prot_kinase_dom"/>
</dbReference>
<dbReference type="GO" id="GO:0005524">
    <property type="term" value="F:ATP binding"/>
    <property type="evidence" value="ECO:0007669"/>
    <property type="project" value="InterPro"/>
</dbReference>
<dbReference type="PANTHER" id="PTHR24361">
    <property type="entry name" value="MITOGEN-ACTIVATED KINASE KINASE KINASE"/>
    <property type="match status" value="1"/>
</dbReference>
<feature type="domain" description="Protein kinase" evidence="2">
    <location>
        <begin position="245"/>
        <end position="534"/>
    </location>
</feature>
<dbReference type="OrthoDB" id="5986190at2759"/>
<evidence type="ECO:0000259" key="2">
    <source>
        <dbReference type="PROSITE" id="PS50011"/>
    </source>
</evidence>
<name>A0A8E2EXK6_9PEZI</name>
<organism evidence="3 4">
    <name type="scientific">Glonium stellatum</name>
    <dbReference type="NCBI Taxonomy" id="574774"/>
    <lineage>
        <taxon>Eukaryota</taxon>
        <taxon>Fungi</taxon>
        <taxon>Dikarya</taxon>
        <taxon>Ascomycota</taxon>
        <taxon>Pezizomycotina</taxon>
        <taxon>Dothideomycetes</taxon>
        <taxon>Pleosporomycetidae</taxon>
        <taxon>Gloniales</taxon>
        <taxon>Gloniaceae</taxon>
        <taxon>Glonium</taxon>
    </lineage>
</organism>
<dbReference type="SUPFAM" id="SSF56112">
    <property type="entry name" value="Protein kinase-like (PK-like)"/>
    <property type="match status" value="1"/>
</dbReference>
<evidence type="ECO:0000256" key="1">
    <source>
        <dbReference type="SAM" id="MobiDB-lite"/>
    </source>
</evidence>
<dbReference type="Gene3D" id="1.10.510.10">
    <property type="entry name" value="Transferase(Phosphotransferase) domain 1"/>
    <property type="match status" value="1"/>
</dbReference>
<dbReference type="CDD" id="cd00180">
    <property type="entry name" value="PKc"/>
    <property type="match status" value="1"/>
</dbReference>
<dbReference type="GO" id="GO:0005737">
    <property type="term" value="C:cytoplasm"/>
    <property type="evidence" value="ECO:0007669"/>
    <property type="project" value="TreeGrafter"/>
</dbReference>
<protein>
    <submittedName>
        <fullName evidence="3">Kinase-like protein</fullName>
    </submittedName>
</protein>
<feature type="compositionally biased region" description="Polar residues" evidence="1">
    <location>
        <begin position="1"/>
        <end position="25"/>
    </location>
</feature>
<dbReference type="AlphaFoldDB" id="A0A8E2EXK6"/>
<dbReference type="EMBL" id="KV749992">
    <property type="protein sequence ID" value="OCL06729.1"/>
    <property type="molecule type" value="Genomic_DNA"/>
</dbReference>
<dbReference type="Pfam" id="PF00069">
    <property type="entry name" value="Pkinase"/>
    <property type="match status" value="1"/>
</dbReference>
<keyword evidence="3" id="KW-0418">Kinase</keyword>
<dbReference type="InterPro" id="IPR011009">
    <property type="entry name" value="Kinase-like_dom_sf"/>
</dbReference>
<feature type="region of interest" description="Disordered" evidence="1">
    <location>
        <begin position="1"/>
        <end position="76"/>
    </location>
</feature>
<dbReference type="PROSITE" id="PS50011">
    <property type="entry name" value="PROTEIN_KINASE_DOM"/>
    <property type="match status" value="1"/>
</dbReference>